<gene>
    <name evidence="1" type="ORF">LCL61_22475</name>
</gene>
<protein>
    <submittedName>
        <fullName evidence="1">GNAT family N-acetyltransferase</fullName>
    </submittedName>
</protein>
<sequence length="418" mass="45792">MAVVGEEAYDDRVSDDGLTLRTLTTDDLPAFATMLARAFLTDDTEGVRFREALVFEPERSHGVFDGNELIGTGELLTRRITVPGAGQTPLAAVTSVGVAPGHRRRGALTRVMRAQLHGLHEDGGEPIAALWASEATIYPRFGYGLAAQFHRAKVRAKSAFRPGVELETERVREIARAEAIPLIKAIYEKEAQLRVGALDRPGPAWEFNLDDREVRHKGSSGMKFAVLPDGYAIYRVKSDWDEEGPRGTLSLQELVATTPRTYATLYRFLLDYDLIGTIELNAALDEPLVHLLADPRKMTRSAGDSLWLRLVDVDRGLVTRRYGAPVDLVFGVRDTFCPWNTGNWRLVTDADGNAEVTRVEDAPDLELGVDDLGAIFLGGTRPSTLAAAGRIKERTAGAVSRATAAFATDREPSCLESF</sequence>
<accession>A0ACD5BG07</accession>
<dbReference type="EMBL" id="CP150484">
    <property type="protein sequence ID" value="WYW18311.1"/>
    <property type="molecule type" value="Genomic_DNA"/>
</dbReference>
<evidence type="ECO:0000313" key="1">
    <source>
        <dbReference type="EMBL" id="WYW18311.1"/>
    </source>
</evidence>
<keyword evidence="2" id="KW-1185">Reference proteome</keyword>
<proteinExistence type="predicted"/>
<reference evidence="1" key="1">
    <citation type="submission" date="2023-10" db="EMBL/GenBank/DDBJ databases">
        <title>Whole genome sequencing of actinobacterial strain Amycolatopsis sp. (BCA-696) identifies the underlying plant growth-promoting genes.</title>
        <authorList>
            <person name="Gandham P."/>
            <person name="Vadla N."/>
            <person name="Saji A."/>
            <person name="Srinivas V."/>
            <person name="Ruperao P."/>
            <person name="Selvanayagam S."/>
            <person name="Saxena R.K."/>
            <person name="Rathore A."/>
            <person name="Gopalakrishnan S."/>
            <person name="Thakur V."/>
        </authorList>
    </citation>
    <scope>NUCLEOTIDE SEQUENCE</scope>
    <source>
        <strain evidence="1">BCA-696</strain>
    </source>
</reference>
<dbReference type="Proteomes" id="UP001456344">
    <property type="component" value="Chromosome"/>
</dbReference>
<organism evidence="1 2">
    <name type="scientific">Amycolatopsis coloradensis</name>
    <dbReference type="NCBI Taxonomy" id="76021"/>
    <lineage>
        <taxon>Bacteria</taxon>
        <taxon>Bacillati</taxon>
        <taxon>Actinomycetota</taxon>
        <taxon>Actinomycetes</taxon>
        <taxon>Pseudonocardiales</taxon>
        <taxon>Pseudonocardiaceae</taxon>
        <taxon>Amycolatopsis</taxon>
    </lineage>
</organism>
<evidence type="ECO:0000313" key="2">
    <source>
        <dbReference type="Proteomes" id="UP001456344"/>
    </source>
</evidence>
<name>A0ACD5BG07_9PSEU</name>